<dbReference type="InterPro" id="IPR006196">
    <property type="entry name" value="RNA-binding_domain_S1_IF1"/>
</dbReference>
<evidence type="ECO:0000256" key="2">
    <source>
        <dbReference type="SAM" id="MobiDB-lite"/>
    </source>
</evidence>
<evidence type="ECO:0000256" key="1">
    <source>
        <dbReference type="PROSITE-ProRule" id="PRU00181"/>
    </source>
</evidence>
<evidence type="ECO:0000313" key="4">
    <source>
        <dbReference type="EMBL" id="ATP74946.1"/>
    </source>
</evidence>
<name>A0A4Y1KDD6_9LILI</name>
<dbReference type="Gene3D" id="2.40.50.140">
    <property type="entry name" value="Nucleic acid-binding proteins"/>
    <property type="match status" value="1"/>
</dbReference>
<dbReference type="RefSeq" id="YP_009667446.1">
    <property type="nucleotide sequence ID" value="NC_043774.1"/>
</dbReference>
<dbReference type="InterPro" id="IPR012340">
    <property type="entry name" value="NA-bd_OB-fold"/>
</dbReference>
<protein>
    <recommendedName>
        <fullName evidence="3">S1-like domain-containing protein</fullName>
    </recommendedName>
</protein>
<dbReference type="AlphaFoldDB" id="A0A4Y1KDD6"/>
<dbReference type="EMBL" id="KY399983">
    <property type="protein sequence ID" value="ATP74946.1"/>
    <property type="molecule type" value="Genomic_DNA"/>
</dbReference>
<sequence length="124" mass="14222">MTIMNDSHGEKRLYIGIVVDCHPDEPNYVYLIYVYVLGKVFIGHTCRKIRESSIRVVDNDIVLIELRRYDQTKGRIVERLDNSSSDKSGDDPYKDPFFDKPWGSPSPYPDDDDPDTGNGLLLLI</sequence>
<dbReference type="Pfam" id="PF01176">
    <property type="entry name" value="eIF-1a"/>
    <property type="match status" value="1"/>
</dbReference>
<accession>A0A4Y1KDD6</accession>
<dbReference type="GeneID" id="40872311"/>
<keyword evidence="4" id="KW-0150">Chloroplast</keyword>
<feature type="region of interest" description="Disordered" evidence="2">
    <location>
        <begin position="77"/>
        <end position="118"/>
    </location>
</feature>
<dbReference type="GO" id="GO:0003723">
    <property type="term" value="F:RNA binding"/>
    <property type="evidence" value="ECO:0007669"/>
    <property type="project" value="InterPro"/>
</dbReference>
<reference evidence="4" key="1">
    <citation type="submission" date="2016-12" db="EMBL/GenBank/DDBJ databases">
        <authorList>
            <person name="Wang Q."/>
            <person name="Wang J."/>
            <person name="Luo J."/>
            <person name="Yang Z."/>
            <person name="Zeng Y."/>
            <person name="Chen S."/>
            <person name="Cai Z."/>
            <person name="Wu Z."/>
            <person name="Li X."/>
        </authorList>
    </citation>
    <scope>NUCLEOTIDE SEQUENCE</scope>
</reference>
<evidence type="ECO:0000259" key="3">
    <source>
        <dbReference type="PROSITE" id="PS50832"/>
    </source>
</evidence>
<dbReference type="RefSeq" id="YP_009667389.1">
    <property type="nucleotide sequence ID" value="NC_043774.1"/>
</dbReference>
<dbReference type="PROSITE" id="PS50832">
    <property type="entry name" value="S1_IF1_TYPE"/>
    <property type="match status" value="1"/>
</dbReference>
<organism evidence="4">
    <name type="scientific">Thalassia hemprichii</name>
    <dbReference type="NCBI Taxonomy" id="55496"/>
    <lineage>
        <taxon>Eukaryota</taxon>
        <taxon>Viridiplantae</taxon>
        <taxon>Streptophyta</taxon>
        <taxon>Embryophyta</taxon>
        <taxon>Tracheophyta</taxon>
        <taxon>Spermatophyta</taxon>
        <taxon>Magnoliopsida</taxon>
        <taxon>Liliopsida</taxon>
        <taxon>Hydrocharitaceae</taxon>
        <taxon>Thalassia</taxon>
    </lineage>
</organism>
<proteinExistence type="predicted"/>
<dbReference type="GO" id="GO:0003743">
    <property type="term" value="F:translation initiation factor activity"/>
    <property type="evidence" value="ECO:0007669"/>
    <property type="project" value="UniProtKB-UniRule"/>
</dbReference>
<feature type="compositionally biased region" description="Basic and acidic residues" evidence="2">
    <location>
        <begin position="87"/>
        <end position="98"/>
    </location>
</feature>
<keyword evidence="4" id="KW-0934">Plastid</keyword>
<dbReference type="SUPFAM" id="SSF50249">
    <property type="entry name" value="Nucleic acid-binding proteins"/>
    <property type="match status" value="1"/>
</dbReference>
<dbReference type="EMBL" id="KY399983">
    <property type="protein sequence ID" value="ATP75003.1"/>
    <property type="molecule type" value="Genomic_DNA"/>
</dbReference>
<geneLocation type="chloroplast" evidence="4"/>
<keyword evidence="1" id="KW-0396">Initiation factor</keyword>
<keyword evidence="1" id="KW-0648">Protein biosynthesis</keyword>
<dbReference type="GeneID" id="40872388"/>
<gene>
    <name evidence="4" type="primary">orf124</name>
</gene>
<feature type="domain" description="S1-like" evidence="3">
    <location>
        <begin position="38"/>
        <end position="81"/>
    </location>
</feature>